<accession>A0A4R1HWS1</accession>
<dbReference type="SUPFAM" id="SSF47598">
    <property type="entry name" value="Ribbon-helix-helix"/>
    <property type="match status" value="1"/>
</dbReference>
<feature type="region of interest" description="Disordered" evidence="1">
    <location>
        <begin position="1"/>
        <end position="24"/>
    </location>
</feature>
<evidence type="ECO:0000313" key="2">
    <source>
        <dbReference type="EMBL" id="TCK25220.1"/>
    </source>
</evidence>
<dbReference type="EMBL" id="SMFZ01000001">
    <property type="protein sequence ID" value="TCK25220.1"/>
    <property type="molecule type" value="Genomic_DNA"/>
</dbReference>
<proteinExistence type="predicted"/>
<evidence type="ECO:0000256" key="1">
    <source>
        <dbReference type="SAM" id="MobiDB-lite"/>
    </source>
</evidence>
<name>A0A4R1HWS1_PSEEN</name>
<keyword evidence="3" id="KW-1185">Reference proteome</keyword>
<organism evidence="2 3">
    <name type="scientific">Pseudonocardia endophytica</name>
    <dbReference type="NCBI Taxonomy" id="401976"/>
    <lineage>
        <taxon>Bacteria</taxon>
        <taxon>Bacillati</taxon>
        <taxon>Actinomycetota</taxon>
        <taxon>Actinomycetes</taxon>
        <taxon>Pseudonocardiales</taxon>
        <taxon>Pseudonocardiaceae</taxon>
        <taxon>Pseudonocardia</taxon>
    </lineage>
</organism>
<evidence type="ECO:0000313" key="3">
    <source>
        <dbReference type="Proteomes" id="UP000295560"/>
    </source>
</evidence>
<protein>
    <submittedName>
        <fullName evidence="2">Ribbon-helix-helix CopG family protein</fullName>
    </submittedName>
</protein>
<dbReference type="InterPro" id="IPR010985">
    <property type="entry name" value="Ribbon_hlx_hlx"/>
</dbReference>
<dbReference type="Proteomes" id="UP000295560">
    <property type="component" value="Unassembled WGS sequence"/>
</dbReference>
<dbReference type="OrthoDB" id="3579043at2"/>
<sequence length="98" mass="10978">MSEGHEVGPDVDLDTEEVRDRQGRRVTEAYAEQAAAEALRLVRPGRPALGEVGRHSPRVSFRVPEQVRRQAEQRAVTEGRSVSEIARDALERYLRDAG</sequence>
<gene>
    <name evidence="2" type="ORF">EV378_1020</name>
</gene>
<reference evidence="2 3" key="1">
    <citation type="submission" date="2019-03" db="EMBL/GenBank/DDBJ databases">
        <title>Sequencing the genomes of 1000 actinobacteria strains.</title>
        <authorList>
            <person name="Klenk H.-P."/>
        </authorList>
    </citation>
    <scope>NUCLEOTIDE SEQUENCE [LARGE SCALE GENOMIC DNA]</scope>
    <source>
        <strain evidence="2 3">DSM 44969</strain>
    </source>
</reference>
<comment type="caution">
    <text evidence="2">The sequence shown here is derived from an EMBL/GenBank/DDBJ whole genome shotgun (WGS) entry which is preliminary data.</text>
</comment>
<dbReference type="AlphaFoldDB" id="A0A4R1HWS1"/>
<dbReference type="GO" id="GO:0006355">
    <property type="term" value="P:regulation of DNA-templated transcription"/>
    <property type="evidence" value="ECO:0007669"/>
    <property type="project" value="InterPro"/>
</dbReference>
<dbReference type="RefSeq" id="WP_132421539.1">
    <property type="nucleotide sequence ID" value="NZ_SMFZ01000001.1"/>
</dbReference>